<dbReference type="Ensembl" id="ENSEBUT00000002247.1">
    <property type="protein sequence ID" value="ENSEBUP00000001906.1"/>
    <property type="gene ID" value="ENSEBUG00000001556.1"/>
</dbReference>
<dbReference type="Gene3D" id="6.10.140.1230">
    <property type="match status" value="1"/>
</dbReference>
<reference evidence="3" key="1">
    <citation type="submission" date="2025-05" db="UniProtKB">
        <authorList>
            <consortium name="Ensembl"/>
        </authorList>
    </citation>
    <scope>IDENTIFICATION</scope>
</reference>
<dbReference type="GO" id="GO:0009898">
    <property type="term" value="C:cytoplasmic side of plasma membrane"/>
    <property type="evidence" value="ECO:0007669"/>
    <property type="project" value="TreeGrafter"/>
</dbReference>
<evidence type="ECO:0000313" key="3">
    <source>
        <dbReference type="Ensembl" id="ENSEBUP00000001922.1"/>
    </source>
</evidence>
<dbReference type="InterPro" id="IPR005024">
    <property type="entry name" value="Snf7_fam"/>
</dbReference>
<dbReference type="GO" id="GO:0005771">
    <property type="term" value="C:multivesicular body"/>
    <property type="evidence" value="ECO:0007669"/>
    <property type="project" value="TreeGrafter"/>
</dbReference>
<protein>
    <submittedName>
        <fullName evidence="3">Charged multivesicular body protein 7</fullName>
    </submittedName>
</protein>
<feature type="coiled-coil region" evidence="2">
    <location>
        <begin position="263"/>
        <end position="290"/>
    </location>
</feature>
<keyword evidence="4" id="KW-1185">Reference proteome</keyword>
<accession>A0A8C4PX18</accession>
<keyword evidence="2" id="KW-0175">Coiled coil</keyword>
<dbReference type="Ensembl" id="ENSEBUT00000002265.1">
    <property type="protein sequence ID" value="ENSEBUP00000001922.1"/>
    <property type="gene ID" value="ENSEBUG00000001556.1"/>
</dbReference>
<name>A0A8C4PX18_EPTBU</name>
<organism evidence="3 4">
    <name type="scientific">Eptatretus burgeri</name>
    <name type="common">Inshore hagfish</name>
    <dbReference type="NCBI Taxonomy" id="7764"/>
    <lineage>
        <taxon>Eukaryota</taxon>
        <taxon>Metazoa</taxon>
        <taxon>Chordata</taxon>
        <taxon>Craniata</taxon>
        <taxon>Vertebrata</taxon>
        <taxon>Cyclostomata</taxon>
        <taxon>Myxini</taxon>
        <taxon>Myxiniformes</taxon>
        <taxon>Myxinidae</taxon>
        <taxon>Eptatretinae</taxon>
        <taxon>Eptatretus</taxon>
    </lineage>
</organism>
<comment type="similarity">
    <text evidence="1">Belongs to the SNF7 family.</text>
</comment>
<sequence length="472" mass="51240">MTLSVVMEEGPILGSEPWLPPEWQDDRRMAFLSSALQPPSGKGFAAKSPASGAGQVAFWSSLMVSSSRARGQAWVSRERLVVRFRRKGAPPPHCLGAVMDAMERQGDLVQASKFTGAWTSRAWQTLSWALCNLASVTIGWESSYPPPDMVFVIPDVVKGLGTMVLSLVHTAQPKALHGLAVEAAACTDREPFLTWAEVEALTAGTCCDALTLTLTLQQLQQEGRATVHTEAGETVVKFCKSGSSIVKPVSEEDLAVLRLRHMATVLETRSEALSDNNKKLKLEAKSLHRTGDKQKALGVMRLRRRGQDRERQLLTQIDSVASLLEGLDKAKVNTMVAGVLAAGSRAVDMAHQQGPRLEEIDTLTSKLQELMSEEEEISKALSEDFSGTDMDELEKELVKLVAEESGEGEVLTPAKEADALTVLDQGANVSPLLNDADLDSELAKLSLEGIPRLSPEHINKKKLSEQSLTLNS</sequence>
<proteinExistence type="inferred from homology"/>
<dbReference type="PANTHER" id="PTHR22761:SF21">
    <property type="entry name" value="CHARGED MULTIVESICULAR BODY PROTEIN 7"/>
    <property type="match status" value="1"/>
</dbReference>
<dbReference type="AlphaFoldDB" id="A0A8C4PX18"/>
<dbReference type="GO" id="GO:0032511">
    <property type="term" value="P:late endosome to vacuole transport via multivesicular body sorting pathway"/>
    <property type="evidence" value="ECO:0007669"/>
    <property type="project" value="TreeGrafter"/>
</dbReference>
<dbReference type="Proteomes" id="UP000694388">
    <property type="component" value="Unplaced"/>
</dbReference>
<evidence type="ECO:0000256" key="1">
    <source>
        <dbReference type="ARBA" id="ARBA00006190"/>
    </source>
</evidence>
<dbReference type="GO" id="GO:0000815">
    <property type="term" value="C:ESCRT III complex"/>
    <property type="evidence" value="ECO:0007669"/>
    <property type="project" value="TreeGrafter"/>
</dbReference>
<evidence type="ECO:0000256" key="2">
    <source>
        <dbReference type="SAM" id="Coils"/>
    </source>
</evidence>
<dbReference type="GeneTree" id="ENSGT00720000108860"/>
<dbReference type="Pfam" id="PF25880">
    <property type="entry name" value="WHD_CHMP7_1st"/>
    <property type="match status" value="1"/>
</dbReference>
<dbReference type="PANTHER" id="PTHR22761">
    <property type="entry name" value="CHARGED MULTIVESICULAR BODY PROTEIN"/>
    <property type="match status" value="1"/>
</dbReference>
<dbReference type="OMA" id="NSETTCM"/>
<dbReference type="Pfam" id="PF03357">
    <property type="entry name" value="Snf7"/>
    <property type="match status" value="1"/>
</dbReference>
<evidence type="ECO:0000313" key="4">
    <source>
        <dbReference type="Proteomes" id="UP000694388"/>
    </source>
</evidence>
<dbReference type="GO" id="GO:0006900">
    <property type="term" value="P:vesicle budding from membrane"/>
    <property type="evidence" value="ECO:0007669"/>
    <property type="project" value="TreeGrafter"/>
</dbReference>